<evidence type="ECO:0000313" key="10">
    <source>
        <dbReference type="Proteomes" id="UP000039324"/>
    </source>
</evidence>
<geneLocation type="mitochondrion" evidence="9"/>
<dbReference type="STRING" id="37360.A0A0G4J5A0"/>
<dbReference type="GO" id="GO:0005525">
    <property type="term" value="F:GTP binding"/>
    <property type="evidence" value="ECO:0007669"/>
    <property type="project" value="UniProtKB-KW"/>
</dbReference>
<dbReference type="CDD" id="cd01868">
    <property type="entry name" value="Rab11_like"/>
    <property type="match status" value="1"/>
</dbReference>
<dbReference type="InterPro" id="IPR001806">
    <property type="entry name" value="Small_GTPase"/>
</dbReference>
<proteinExistence type="inferred from homology"/>
<keyword evidence="3" id="KW-0342">GTP-binding</keyword>
<keyword evidence="4" id="KW-0472">Membrane</keyword>
<dbReference type="PROSITE" id="PS51421">
    <property type="entry name" value="RAS"/>
    <property type="match status" value="1"/>
</dbReference>
<evidence type="ECO:0000256" key="7">
    <source>
        <dbReference type="ARBA" id="ARBA00037868"/>
    </source>
</evidence>
<dbReference type="SMART" id="SM00173">
    <property type="entry name" value="RAS"/>
    <property type="match status" value="1"/>
</dbReference>
<sequence length="231" mass="25557">MDEGKPAVKSVNDEEYDYLFKVVLIGDSGVGKSNLLSRFTRNEFNLESKSTIGVEFATRSIKTDDKVIKAQIWDTAGQERYRAITSAYYRGAVGALLVYDISKRVTYDNVARWLKELRDHADENIVIMLVGNKRDLRHMRMVPTEEAKEFCEANNLFFIETSALDASNVDLAFQRILTEIYQIISKKNVHADASGAHKFTGAGQAIVITDENAAQGGASSASNGGSRCCKG</sequence>
<organism evidence="8 10">
    <name type="scientific">Plasmodiophora brassicae</name>
    <name type="common">Clubroot disease agent</name>
    <dbReference type="NCBI Taxonomy" id="37360"/>
    <lineage>
        <taxon>Eukaryota</taxon>
        <taxon>Sar</taxon>
        <taxon>Rhizaria</taxon>
        <taxon>Endomyxa</taxon>
        <taxon>Phytomyxea</taxon>
        <taxon>Plasmodiophorida</taxon>
        <taxon>Plasmodiophoridae</taxon>
        <taxon>Plasmodiophora</taxon>
    </lineage>
</organism>
<dbReference type="NCBIfam" id="TIGR00231">
    <property type="entry name" value="small_GTP"/>
    <property type="match status" value="1"/>
</dbReference>
<dbReference type="SMART" id="SM00174">
    <property type="entry name" value="RHO"/>
    <property type="match status" value="1"/>
</dbReference>
<evidence type="ECO:0000256" key="6">
    <source>
        <dbReference type="ARBA" id="ARBA00023289"/>
    </source>
</evidence>
<comment type="subcellular location">
    <subcellularLocation>
        <location evidence="7">Endomembrane system</location>
        <topology evidence="7">Lipid-anchor</topology>
    </subcellularLocation>
</comment>
<dbReference type="GO" id="GO:0003924">
    <property type="term" value="F:GTPase activity"/>
    <property type="evidence" value="ECO:0007669"/>
    <property type="project" value="InterPro"/>
</dbReference>
<dbReference type="GO" id="GO:0012505">
    <property type="term" value="C:endomembrane system"/>
    <property type="evidence" value="ECO:0007669"/>
    <property type="project" value="UniProtKB-SubCell"/>
</dbReference>
<keyword evidence="9" id="KW-0496">Mitochondrion</keyword>
<evidence type="ECO:0000313" key="9">
    <source>
        <dbReference type="EMBL" id="SPQ96980.1"/>
    </source>
</evidence>
<dbReference type="Proteomes" id="UP000039324">
    <property type="component" value="Unassembled WGS sequence"/>
</dbReference>
<reference evidence="8 10" key="1">
    <citation type="submission" date="2015-02" db="EMBL/GenBank/DDBJ databases">
        <authorList>
            <person name="Chooi Y.-H."/>
        </authorList>
    </citation>
    <scope>NUCLEOTIDE SEQUENCE [LARGE SCALE GENOMIC DNA]</scope>
    <source>
        <strain evidence="8">E3</strain>
    </source>
</reference>
<dbReference type="Proteomes" id="UP000290189">
    <property type="component" value="Unassembled WGS sequence"/>
</dbReference>
<dbReference type="PROSITE" id="PS51419">
    <property type="entry name" value="RAB"/>
    <property type="match status" value="1"/>
</dbReference>
<evidence type="ECO:0000256" key="5">
    <source>
        <dbReference type="ARBA" id="ARBA00023288"/>
    </source>
</evidence>
<dbReference type="InterPro" id="IPR027417">
    <property type="entry name" value="P-loop_NTPase"/>
</dbReference>
<dbReference type="PRINTS" id="PR00449">
    <property type="entry name" value="RASTRNSFRMNG"/>
</dbReference>
<dbReference type="Pfam" id="PF00071">
    <property type="entry name" value="Ras"/>
    <property type="match status" value="1"/>
</dbReference>
<dbReference type="SMART" id="SM00176">
    <property type="entry name" value="RAN"/>
    <property type="match status" value="1"/>
</dbReference>
<dbReference type="OMA" id="ITAIYQM"/>
<dbReference type="EMBL" id="OVEO01000006">
    <property type="protein sequence ID" value="SPQ96980.1"/>
    <property type="molecule type" value="Genomic_DNA"/>
</dbReference>
<evidence type="ECO:0000256" key="1">
    <source>
        <dbReference type="ARBA" id="ARBA00006270"/>
    </source>
</evidence>
<keyword evidence="6" id="KW-0636">Prenylation</keyword>
<dbReference type="PANTHER" id="PTHR47979">
    <property type="entry name" value="DRAB11-RELATED"/>
    <property type="match status" value="1"/>
</dbReference>
<dbReference type="SUPFAM" id="SSF52540">
    <property type="entry name" value="P-loop containing nucleoside triphosphate hydrolases"/>
    <property type="match status" value="1"/>
</dbReference>
<evidence type="ECO:0000256" key="3">
    <source>
        <dbReference type="ARBA" id="ARBA00023134"/>
    </source>
</evidence>
<protein>
    <submittedName>
        <fullName evidence="8">Uncharacterized protein</fullName>
    </submittedName>
</protein>
<accession>A0A0G4J5A0</accession>
<dbReference type="Gene3D" id="3.40.50.300">
    <property type="entry name" value="P-loop containing nucleotide triphosphate hydrolases"/>
    <property type="match status" value="1"/>
</dbReference>
<dbReference type="FunFam" id="3.40.50.300:FF:000067">
    <property type="entry name" value="ras-related protein RABA1f"/>
    <property type="match status" value="1"/>
</dbReference>
<dbReference type="PROSITE" id="PS51420">
    <property type="entry name" value="RHO"/>
    <property type="match status" value="1"/>
</dbReference>
<evidence type="ECO:0000313" key="8">
    <source>
        <dbReference type="EMBL" id="CEP02471.1"/>
    </source>
</evidence>
<reference evidence="9 11" key="2">
    <citation type="submission" date="2018-03" db="EMBL/GenBank/DDBJ databases">
        <authorList>
            <person name="Fogelqvist J."/>
        </authorList>
    </citation>
    <scope>NUCLEOTIDE SEQUENCE [LARGE SCALE GENOMIC DNA]</scope>
</reference>
<keyword evidence="10" id="KW-1185">Reference proteome</keyword>
<dbReference type="InterPro" id="IPR005225">
    <property type="entry name" value="Small_GTP-bd"/>
</dbReference>
<keyword evidence="2" id="KW-0547">Nucleotide-binding</keyword>
<name>A0A0G4J5A0_PLABS</name>
<dbReference type="AlphaFoldDB" id="A0A0G4J5A0"/>
<gene>
    <name evidence="8" type="ORF">PBRA_009055</name>
    <name evidence="9" type="ORF">PLBR_LOCUS4195</name>
</gene>
<dbReference type="InterPro" id="IPR050209">
    <property type="entry name" value="Rab_GTPases_membrane_traffic"/>
</dbReference>
<evidence type="ECO:0000313" key="11">
    <source>
        <dbReference type="Proteomes" id="UP000290189"/>
    </source>
</evidence>
<dbReference type="OrthoDB" id="9989112at2759"/>
<keyword evidence="5" id="KW-0449">Lipoprotein</keyword>
<dbReference type="SMART" id="SM00175">
    <property type="entry name" value="RAB"/>
    <property type="match status" value="1"/>
</dbReference>
<evidence type="ECO:0000256" key="2">
    <source>
        <dbReference type="ARBA" id="ARBA00022741"/>
    </source>
</evidence>
<comment type="similarity">
    <text evidence="1">Belongs to the small GTPase superfamily. Rab family.</text>
</comment>
<evidence type="ECO:0000256" key="4">
    <source>
        <dbReference type="ARBA" id="ARBA00023136"/>
    </source>
</evidence>
<dbReference type="EMBL" id="CDSF01000129">
    <property type="protein sequence ID" value="CEP02471.1"/>
    <property type="molecule type" value="Genomic_DNA"/>
</dbReference>